<dbReference type="InterPro" id="IPR049577">
    <property type="entry name" value="GMPP_N"/>
</dbReference>
<evidence type="ECO:0000313" key="4">
    <source>
        <dbReference type="Proteomes" id="UP000033103"/>
    </source>
</evidence>
<dbReference type="CDD" id="cd02509">
    <property type="entry name" value="GDP-M1P_Guanylyltransferase"/>
    <property type="match status" value="1"/>
</dbReference>
<dbReference type="InterPro" id="IPR029044">
    <property type="entry name" value="Nucleotide-diphossugar_trans"/>
</dbReference>
<evidence type="ECO:0000259" key="1">
    <source>
        <dbReference type="Pfam" id="PF00483"/>
    </source>
</evidence>
<dbReference type="PANTHER" id="PTHR46390:SF1">
    <property type="entry name" value="MANNOSE-1-PHOSPHATE GUANYLYLTRANSFERASE"/>
    <property type="match status" value="1"/>
</dbReference>
<dbReference type="PATRIC" id="fig|1069640.6.peg.804"/>
<dbReference type="SUPFAM" id="SSF159283">
    <property type="entry name" value="Guanosine diphospho-D-mannose pyrophosphorylase/mannose-6-phosphate isomerase linker domain"/>
    <property type="match status" value="1"/>
</dbReference>
<keyword evidence="4" id="KW-1185">Reference proteome</keyword>
<feature type="domain" description="Nucleotidyl transferase" evidence="1">
    <location>
        <begin position="4"/>
        <end position="253"/>
    </location>
</feature>
<dbReference type="GO" id="GO:0004475">
    <property type="term" value="F:mannose-1-phosphate guanylyltransferase (GTP) activity"/>
    <property type="evidence" value="ECO:0007669"/>
    <property type="project" value="InterPro"/>
</dbReference>
<dbReference type="Pfam" id="PF22640">
    <property type="entry name" value="ManC_GMP_beta-helix"/>
    <property type="match status" value="1"/>
</dbReference>
<dbReference type="HOGENOM" id="CLU_035527_0_1_0"/>
<dbReference type="STRING" id="187101.VC03_04065"/>
<reference evidence="3 4" key="1">
    <citation type="journal article" date="2012" name="BMC Genomics">
        <title>Genomic sequence analysis and characterization of Sneathia amnii sp. nov.</title>
        <authorList>
            <consortium name="Vaginal Microbiome Consortium (additional members)"/>
            <person name="Harwich M.D.Jr."/>
            <person name="Serrano M.G."/>
            <person name="Fettweis J.M."/>
            <person name="Alves J.M."/>
            <person name="Reimers M.A."/>
            <person name="Buck G.A."/>
            <person name="Jefferson K.K."/>
        </authorList>
    </citation>
    <scope>NUCLEOTIDE SEQUENCE [LARGE SCALE GENOMIC DNA]</scope>
    <source>
        <strain evidence="3 4">SN35</strain>
    </source>
</reference>
<gene>
    <name evidence="3" type="ORF">VC03_04065</name>
</gene>
<evidence type="ECO:0000313" key="3">
    <source>
        <dbReference type="EMBL" id="AKC95679.1"/>
    </source>
</evidence>
<dbReference type="OrthoDB" id="9806359at2"/>
<dbReference type="Gene3D" id="3.90.550.10">
    <property type="entry name" value="Spore Coat Polysaccharide Biosynthesis Protein SpsA, Chain A"/>
    <property type="match status" value="1"/>
</dbReference>
<feature type="domain" description="MannoseP isomerase/GMP-like beta-helix" evidence="2">
    <location>
        <begin position="265"/>
        <end position="314"/>
    </location>
</feature>
<dbReference type="InterPro" id="IPR054566">
    <property type="entry name" value="ManC/GMP-like_b-helix"/>
</dbReference>
<dbReference type="InterPro" id="IPR051161">
    <property type="entry name" value="Mannose-6P_isomerase_type2"/>
</dbReference>
<organism evidence="3 4">
    <name type="scientific">Sneathia vaginalis</name>
    <dbReference type="NCBI Taxonomy" id="187101"/>
    <lineage>
        <taxon>Bacteria</taxon>
        <taxon>Fusobacteriati</taxon>
        <taxon>Fusobacteriota</taxon>
        <taxon>Fusobacteriia</taxon>
        <taxon>Fusobacteriales</taxon>
        <taxon>Leptotrichiaceae</taxon>
        <taxon>Sneathia</taxon>
    </lineage>
</organism>
<dbReference type="Pfam" id="PF00483">
    <property type="entry name" value="NTP_transferase"/>
    <property type="match status" value="1"/>
</dbReference>
<dbReference type="EMBL" id="CP011280">
    <property type="protein sequence ID" value="AKC95679.1"/>
    <property type="molecule type" value="Genomic_DNA"/>
</dbReference>
<dbReference type="PANTHER" id="PTHR46390">
    <property type="entry name" value="MANNOSE-1-PHOSPHATE GUANYLYLTRANSFERASE"/>
    <property type="match status" value="1"/>
</dbReference>
<accession>A0A0E3UTY7</accession>
<proteinExistence type="predicted"/>
<evidence type="ECO:0000259" key="2">
    <source>
        <dbReference type="Pfam" id="PF22640"/>
    </source>
</evidence>
<sequence>MNIAIIMAGGSGTRFWPLSTKDTPKQLLKLFSDKTLLEETIDRLNRTGIYDKVYIVTGKGLEKRIRQTLKDFDNILIEPVSKDTSFCIAYSVKKIVDIYGIDTHISIFPSDHLIRNDELFKESIEKALTFKDNIVIMGIKPQYPETAYGYIKYRDNDVIEFREKPNRETAEKYLEEGNYLWNSGMLFASSKVILGEIEKYLPKHYALSLDAERISFDIGVLEKTNLCKVVPVSFDWNDVGSFSSLDKVFEKNEQDSIIISKDKYLGLQSSKNIVINKEDGKNIVVVGLDDLIVVNTKDNLLICPKSKDQEIKKIAGIIDEK</sequence>
<dbReference type="GO" id="GO:0009298">
    <property type="term" value="P:GDP-mannose biosynthetic process"/>
    <property type="evidence" value="ECO:0007669"/>
    <property type="project" value="TreeGrafter"/>
</dbReference>
<dbReference type="RefSeq" id="WP_046328785.1">
    <property type="nucleotide sequence ID" value="NZ_CP011280.1"/>
</dbReference>
<dbReference type="AlphaFoldDB" id="A0A0E3UTY7"/>
<dbReference type="KEGG" id="sns:VC03_04065"/>
<dbReference type="SUPFAM" id="SSF53448">
    <property type="entry name" value="Nucleotide-diphospho-sugar transferases"/>
    <property type="match status" value="1"/>
</dbReference>
<dbReference type="InterPro" id="IPR005835">
    <property type="entry name" value="NTP_transferase_dom"/>
</dbReference>
<dbReference type="Proteomes" id="UP000033103">
    <property type="component" value="Chromosome"/>
</dbReference>
<protein>
    <submittedName>
        <fullName evidence="3">Uncharacterized protein</fullName>
    </submittedName>
</protein>
<name>A0A0E3UTY7_9FUSO</name>